<dbReference type="EMBL" id="MCFE01000285">
    <property type="protein sequence ID" value="ORX92289.1"/>
    <property type="molecule type" value="Genomic_DNA"/>
</dbReference>
<evidence type="ECO:0000256" key="2">
    <source>
        <dbReference type="PIRSR" id="PIRSR601461-1"/>
    </source>
</evidence>
<dbReference type="GO" id="GO:0004190">
    <property type="term" value="F:aspartic-type endopeptidase activity"/>
    <property type="evidence" value="ECO:0007669"/>
    <property type="project" value="InterPro"/>
</dbReference>
<evidence type="ECO:0000313" key="5">
    <source>
        <dbReference type="EMBL" id="ORX92289.1"/>
    </source>
</evidence>
<dbReference type="PANTHER" id="PTHR47966">
    <property type="entry name" value="BETA-SITE APP-CLEAVING ENZYME, ISOFORM A-RELATED"/>
    <property type="match status" value="1"/>
</dbReference>
<feature type="signal peptide" evidence="3">
    <location>
        <begin position="1"/>
        <end position="19"/>
    </location>
</feature>
<dbReference type="InterPro" id="IPR033121">
    <property type="entry name" value="PEPTIDASE_A1"/>
</dbReference>
<dbReference type="OrthoDB" id="660550at2759"/>
<evidence type="ECO:0000256" key="1">
    <source>
        <dbReference type="ARBA" id="ARBA00007447"/>
    </source>
</evidence>
<dbReference type="STRING" id="1314790.A0A1Y1Y2T2"/>
<dbReference type="CDD" id="cd05471">
    <property type="entry name" value="pepsin_like"/>
    <property type="match status" value="1"/>
</dbReference>
<dbReference type="Proteomes" id="UP000193498">
    <property type="component" value="Unassembled WGS sequence"/>
</dbReference>
<reference evidence="5 6" key="1">
    <citation type="submission" date="2016-07" db="EMBL/GenBank/DDBJ databases">
        <title>Pervasive Adenine N6-methylation of Active Genes in Fungi.</title>
        <authorList>
            <consortium name="DOE Joint Genome Institute"/>
            <person name="Mondo S.J."/>
            <person name="Dannebaum R.O."/>
            <person name="Kuo R.C."/>
            <person name="Labutti K."/>
            <person name="Haridas S."/>
            <person name="Kuo A."/>
            <person name="Salamov A."/>
            <person name="Ahrendt S.R."/>
            <person name="Lipzen A."/>
            <person name="Sullivan W."/>
            <person name="Andreopoulos W.B."/>
            <person name="Clum A."/>
            <person name="Lindquist E."/>
            <person name="Daum C."/>
            <person name="Ramamoorthy G.K."/>
            <person name="Gryganskyi A."/>
            <person name="Culley D."/>
            <person name="Magnuson J.K."/>
            <person name="James T.Y."/>
            <person name="O'Malley M.A."/>
            <person name="Stajich J.E."/>
            <person name="Spatafora J.W."/>
            <person name="Visel A."/>
            <person name="Grigoriev I.V."/>
        </authorList>
    </citation>
    <scope>NUCLEOTIDE SEQUENCE [LARGE SCALE GENOMIC DNA]</scope>
    <source>
        <strain evidence="5 6">CBS 931.73</strain>
    </source>
</reference>
<dbReference type="PRINTS" id="PR00792">
    <property type="entry name" value="PEPSIN"/>
</dbReference>
<dbReference type="PROSITE" id="PS51767">
    <property type="entry name" value="PEPTIDASE_A1"/>
    <property type="match status" value="1"/>
</dbReference>
<organism evidence="5 6">
    <name type="scientific">Basidiobolus meristosporus CBS 931.73</name>
    <dbReference type="NCBI Taxonomy" id="1314790"/>
    <lineage>
        <taxon>Eukaryota</taxon>
        <taxon>Fungi</taxon>
        <taxon>Fungi incertae sedis</taxon>
        <taxon>Zoopagomycota</taxon>
        <taxon>Entomophthoromycotina</taxon>
        <taxon>Basidiobolomycetes</taxon>
        <taxon>Basidiobolales</taxon>
        <taxon>Basidiobolaceae</taxon>
        <taxon>Basidiobolus</taxon>
    </lineage>
</organism>
<comment type="similarity">
    <text evidence="1">Belongs to the peptidase A1 family.</text>
</comment>
<accession>A0A1Y1Y2T2</accession>
<dbReference type="SUPFAM" id="SSF50630">
    <property type="entry name" value="Acid proteases"/>
    <property type="match status" value="1"/>
</dbReference>
<sequence length="392" mass="40779">MARLITLFIAVAIVHPTFGAVLPRGNEVYTLPIRRSFAHASSISRRSVYARAVGSIPAQSNVVHYTASIGIGTPPTSYDLLIDTNSANTWVGAQKAYVHTSTSTQTADSVSVTYGSGSFSGTEFSDTVTISPGLVVQSQSIGVASSSQGFTDCDGILGLGPVDLTLGTLSPSTGSTVPTVVDNLFSQGTIPSNVFSLSFEPSTSLTSTNGEITFGGTDSTKYTGSIAYAPITATSPARDFWGVDGSFRYGVSESILSTTAGSVDSGTTLLLLPTDAFQKYLKATGAVIDKATGLPKLTSAQFAKLKSLFITIGGTTLELTANACIFPRALNTQIGGEAGGIYLAFGDLGSNSGAGLDFILGLTFLERFYSVYDADNKRVGFATTRFTHANTN</sequence>
<protein>
    <submittedName>
        <fullName evidence="5">Aspartic proteinase from Irpex Lacteus</fullName>
    </submittedName>
</protein>
<gene>
    <name evidence="5" type="ORF">K493DRAFT_325362</name>
</gene>
<feature type="active site" evidence="2">
    <location>
        <position position="264"/>
    </location>
</feature>
<dbReference type="Gene3D" id="2.40.70.10">
    <property type="entry name" value="Acid Proteases"/>
    <property type="match status" value="2"/>
</dbReference>
<evidence type="ECO:0000259" key="4">
    <source>
        <dbReference type="PROSITE" id="PS51767"/>
    </source>
</evidence>
<proteinExistence type="inferred from homology"/>
<feature type="domain" description="Peptidase A1" evidence="4">
    <location>
        <begin position="65"/>
        <end position="382"/>
    </location>
</feature>
<name>A0A1Y1Y2T2_9FUNG</name>
<dbReference type="Pfam" id="PF00026">
    <property type="entry name" value="Asp"/>
    <property type="match status" value="1"/>
</dbReference>
<evidence type="ECO:0000256" key="3">
    <source>
        <dbReference type="SAM" id="SignalP"/>
    </source>
</evidence>
<feature type="chain" id="PRO_5013028131" evidence="3">
    <location>
        <begin position="20"/>
        <end position="392"/>
    </location>
</feature>
<dbReference type="InParanoid" id="A0A1Y1Y2T2"/>
<dbReference type="PANTHER" id="PTHR47966:SF51">
    <property type="entry name" value="BETA-SITE APP-CLEAVING ENZYME, ISOFORM A-RELATED"/>
    <property type="match status" value="1"/>
</dbReference>
<dbReference type="InterPro" id="IPR034164">
    <property type="entry name" value="Pepsin-like_dom"/>
</dbReference>
<dbReference type="InterPro" id="IPR001461">
    <property type="entry name" value="Aspartic_peptidase_A1"/>
</dbReference>
<keyword evidence="6" id="KW-1185">Reference proteome</keyword>
<keyword evidence="3" id="KW-0732">Signal</keyword>
<feature type="active site" evidence="2">
    <location>
        <position position="83"/>
    </location>
</feature>
<evidence type="ECO:0000313" key="6">
    <source>
        <dbReference type="Proteomes" id="UP000193498"/>
    </source>
</evidence>
<dbReference type="AlphaFoldDB" id="A0A1Y1Y2T2"/>
<comment type="caution">
    <text evidence="5">The sequence shown here is derived from an EMBL/GenBank/DDBJ whole genome shotgun (WGS) entry which is preliminary data.</text>
</comment>
<dbReference type="GO" id="GO:0006508">
    <property type="term" value="P:proteolysis"/>
    <property type="evidence" value="ECO:0007669"/>
    <property type="project" value="InterPro"/>
</dbReference>
<dbReference type="InterPro" id="IPR021109">
    <property type="entry name" value="Peptidase_aspartic_dom_sf"/>
</dbReference>